<protein>
    <submittedName>
        <fullName evidence="2">Uncharacterized protein</fullName>
    </submittedName>
</protein>
<dbReference type="Proteomes" id="UP000887561">
    <property type="component" value="Unplaced"/>
</dbReference>
<proteinExistence type="predicted"/>
<keyword evidence="1" id="KW-1185">Reference proteome</keyword>
<dbReference type="WBParaSite" id="scaffold23979_cov116.g20201">
    <property type="protein sequence ID" value="scaffold23979_cov116.g20201"/>
    <property type="gene ID" value="scaffold23979_cov116.g20201"/>
</dbReference>
<accession>A0A915M353</accession>
<evidence type="ECO:0000313" key="1">
    <source>
        <dbReference type="Proteomes" id="UP000887561"/>
    </source>
</evidence>
<reference evidence="2" key="1">
    <citation type="submission" date="2022-11" db="UniProtKB">
        <authorList>
            <consortium name="WormBaseParasite"/>
        </authorList>
    </citation>
    <scope>IDENTIFICATION</scope>
</reference>
<organism evidence="1 2">
    <name type="scientific">Meloidogyne javanica</name>
    <name type="common">Root-knot nematode worm</name>
    <dbReference type="NCBI Taxonomy" id="6303"/>
    <lineage>
        <taxon>Eukaryota</taxon>
        <taxon>Metazoa</taxon>
        <taxon>Ecdysozoa</taxon>
        <taxon>Nematoda</taxon>
        <taxon>Chromadorea</taxon>
        <taxon>Rhabditida</taxon>
        <taxon>Tylenchina</taxon>
        <taxon>Tylenchomorpha</taxon>
        <taxon>Tylenchoidea</taxon>
        <taxon>Meloidogynidae</taxon>
        <taxon>Meloidogyninae</taxon>
        <taxon>Meloidogyne</taxon>
        <taxon>Meloidogyne incognita group</taxon>
    </lineage>
</organism>
<sequence length="66" mass="7592">VEGMLKFKRAKGNKVDFIGTRKEEPKSVVEKEMKINHVTEEHENKGVEEVDDGARLSNFAFPEFLK</sequence>
<evidence type="ECO:0000313" key="2">
    <source>
        <dbReference type="WBParaSite" id="scaffold23979_cov116.g20201"/>
    </source>
</evidence>
<name>A0A915M353_MELJA</name>
<dbReference type="AlphaFoldDB" id="A0A915M353"/>